<organism evidence="3 4">
    <name type="scientific">Tropicimonas isoalkanivorans</name>
    <dbReference type="NCBI Taxonomy" id="441112"/>
    <lineage>
        <taxon>Bacteria</taxon>
        <taxon>Pseudomonadati</taxon>
        <taxon>Pseudomonadota</taxon>
        <taxon>Alphaproteobacteria</taxon>
        <taxon>Rhodobacterales</taxon>
        <taxon>Roseobacteraceae</taxon>
        <taxon>Tropicimonas</taxon>
    </lineage>
</organism>
<evidence type="ECO:0000259" key="2">
    <source>
        <dbReference type="Pfam" id="PF01738"/>
    </source>
</evidence>
<evidence type="ECO:0000256" key="1">
    <source>
        <dbReference type="ARBA" id="ARBA00022801"/>
    </source>
</evidence>
<dbReference type="Gene3D" id="3.40.50.1820">
    <property type="entry name" value="alpha/beta hydrolase"/>
    <property type="match status" value="1"/>
</dbReference>
<reference evidence="3 4" key="1">
    <citation type="submission" date="2016-10" db="EMBL/GenBank/DDBJ databases">
        <authorList>
            <person name="de Groot N.N."/>
        </authorList>
    </citation>
    <scope>NUCLEOTIDE SEQUENCE [LARGE SCALE GENOMIC DNA]</scope>
    <source>
        <strain evidence="3 4">DSM 19548</strain>
    </source>
</reference>
<dbReference type="InterPro" id="IPR050261">
    <property type="entry name" value="FrsA_esterase"/>
</dbReference>
<dbReference type="AlphaFoldDB" id="A0A1I1KM67"/>
<sequence>MTGTGSVRRGIAAGLAFLLGAAACSTVLYNAGLGADPVTPTALSAQLAPTYRLTTPRGEGPFPTALLFSGCDGPRDNLETWAQALAEAEWASLIVDSHSPRGLTEFERWRLVCMGQILTGEERAGDVAVALADARRMPKVDPSRLALIGASHGGWAVLEYLSSADHHDVPPTLTAWPLGAKPLDGVAAVLALYPYCGELAQAPRRGWSSDIPVMLLLAQGDTITNEQPCLRMVRQAARNGLPVETHVYSGVTHGFDQRDKAPLSTLDYFPAAAADAISRGTDFLNKAIGS</sequence>
<dbReference type="RefSeq" id="WP_093361022.1">
    <property type="nucleotide sequence ID" value="NZ_FOLG01000007.1"/>
</dbReference>
<dbReference type="PANTHER" id="PTHR22946">
    <property type="entry name" value="DIENELACTONE HYDROLASE DOMAIN-CONTAINING PROTEIN-RELATED"/>
    <property type="match status" value="1"/>
</dbReference>
<gene>
    <name evidence="3" type="ORF">SAMN04488094_10710</name>
</gene>
<dbReference type="PANTHER" id="PTHR22946:SF9">
    <property type="entry name" value="POLYKETIDE TRANSFERASE AF380"/>
    <property type="match status" value="1"/>
</dbReference>
<proteinExistence type="predicted"/>
<keyword evidence="4" id="KW-1185">Reference proteome</keyword>
<evidence type="ECO:0000313" key="3">
    <source>
        <dbReference type="EMBL" id="SFC62064.1"/>
    </source>
</evidence>
<dbReference type="InterPro" id="IPR029058">
    <property type="entry name" value="AB_hydrolase_fold"/>
</dbReference>
<keyword evidence="1 3" id="KW-0378">Hydrolase</keyword>
<dbReference type="EMBL" id="FOLG01000007">
    <property type="protein sequence ID" value="SFC62064.1"/>
    <property type="molecule type" value="Genomic_DNA"/>
</dbReference>
<dbReference type="STRING" id="441112.SAMN04488094_10710"/>
<evidence type="ECO:0000313" key="4">
    <source>
        <dbReference type="Proteomes" id="UP000198728"/>
    </source>
</evidence>
<dbReference type="SUPFAM" id="SSF53474">
    <property type="entry name" value="alpha/beta-Hydrolases"/>
    <property type="match status" value="1"/>
</dbReference>
<feature type="domain" description="Dienelactone hydrolase" evidence="2">
    <location>
        <begin position="54"/>
        <end position="286"/>
    </location>
</feature>
<dbReference type="Pfam" id="PF01738">
    <property type="entry name" value="DLH"/>
    <property type="match status" value="1"/>
</dbReference>
<dbReference type="GO" id="GO:0052689">
    <property type="term" value="F:carboxylic ester hydrolase activity"/>
    <property type="evidence" value="ECO:0007669"/>
    <property type="project" value="UniProtKB-ARBA"/>
</dbReference>
<name>A0A1I1KM67_9RHOB</name>
<protein>
    <submittedName>
        <fullName evidence="3">Dienelactone hydrolase</fullName>
    </submittedName>
</protein>
<dbReference type="Proteomes" id="UP000198728">
    <property type="component" value="Unassembled WGS sequence"/>
</dbReference>
<dbReference type="OrthoDB" id="3647650at2"/>
<accession>A0A1I1KM67</accession>
<dbReference type="InterPro" id="IPR002925">
    <property type="entry name" value="Dienelactn_hydro"/>
</dbReference>